<dbReference type="AlphaFoldDB" id="A0A834JSG1"/>
<comment type="caution">
    <text evidence="4">The sequence shown here is derived from an EMBL/GenBank/DDBJ whole genome shotgun (WGS) entry which is preliminary data.</text>
</comment>
<dbReference type="Gene3D" id="3.10.20.10">
    <property type="match status" value="1"/>
</dbReference>
<evidence type="ECO:0000259" key="3">
    <source>
        <dbReference type="PROSITE" id="PS51135"/>
    </source>
</evidence>
<dbReference type="PANTHER" id="PTHR12306">
    <property type="entry name" value="CELL DEATH ACTIVATOR CIDE"/>
    <property type="match status" value="1"/>
</dbReference>
<protein>
    <recommendedName>
        <fullName evidence="3">CIDE-N domain-containing protein</fullName>
    </recommendedName>
</protein>
<dbReference type="PANTHER" id="PTHR12306:SF15">
    <property type="entry name" value="DNAATION FACTOR-RELATED PROTEIN 1, ISOFORM B-RELATED"/>
    <property type="match status" value="1"/>
</dbReference>
<name>A0A834JSG1_VESGE</name>
<dbReference type="PROSITE" id="PS51135">
    <property type="entry name" value="CIDE_N"/>
    <property type="match status" value="1"/>
</dbReference>
<dbReference type="SUPFAM" id="SSF54277">
    <property type="entry name" value="CAD &amp; PB1 domains"/>
    <property type="match status" value="1"/>
</dbReference>
<dbReference type="Pfam" id="PF02017">
    <property type="entry name" value="CIDE-N"/>
    <property type="match status" value="1"/>
</dbReference>
<evidence type="ECO:0000313" key="5">
    <source>
        <dbReference type="Proteomes" id="UP000617340"/>
    </source>
</evidence>
<reference evidence="4" key="1">
    <citation type="journal article" date="2020" name="G3 (Bethesda)">
        <title>High-Quality Assemblies for Three Invasive Social Wasps from the &lt;i&gt;Vespula&lt;/i&gt; Genus.</title>
        <authorList>
            <person name="Harrop T.W.R."/>
            <person name="Guhlin J."/>
            <person name="McLaughlin G.M."/>
            <person name="Permina E."/>
            <person name="Stockwell P."/>
            <person name="Gilligan J."/>
            <person name="Le Lec M.F."/>
            <person name="Gruber M.A.M."/>
            <person name="Quinn O."/>
            <person name="Lovegrove M."/>
            <person name="Duncan E.J."/>
            <person name="Remnant E.J."/>
            <person name="Van Eeckhoven J."/>
            <person name="Graham B."/>
            <person name="Knapp R.A."/>
            <person name="Langford K.W."/>
            <person name="Kronenberg Z."/>
            <person name="Press M.O."/>
            <person name="Eacker S.M."/>
            <person name="Wilson-Rankin E.E."/>
            <person name="Purcell J."/>
            <person name="Lester P.J."/>
            <person name="Dearden P.K."/>
        </authorList>
    </citation>
    <scope>NUCLEOTIDE SEQUENCE</scope>
    <source>
        <strain evidence="4">Linc-1</strain>
    </source>
</reference>
<gene>
    <name evidence="4" type="ORF">HZH68_010623</name>
</gene>
<sequence length="261" mass="28999">MSEASGIVQGLGNPYKIVDHARERRKGITASSLKDLTNIARNRLALPPDANLTIVLEQDGTEVDDEEYFATLERNTSLMVLYGDQKWIAAGSSKTASRYIVVDDVDNIEGTSRSTEIRRRRPPIEPLVSSLHDDPSHISLLGGNDLELLSDMDPDSLADIVPDRIFLEQLKEASGRFLAEKRQAQESMALLQIYASGGEMERASPITTNFNPSLELSPYNTYLQTSIGASKNHYITTKNEKIYGLRIHNSIPYETCLPGLF</sequence>
<evidence type="ECO:0000256" key="2">
    <source>
        <dbReference type="PROSITE-ProRule" id="PRU00447"/>
    </source>
</evidence>
<keyword evidence="1 2" id="KW-0053">Apoptosis</keyword>
<proteinExistence type="predicted"/>
<keyword evidence="5" id="KW-1185">Reference proteome</keyword>
<dbReference type="SMART" id="SM00266">
    <property type="entry name" value="CAD"/>
    <property type="match status" value="1"/>
</dbReference>
<evidence type="ECO:0000313" key="4">
    <source>
        <dbReference type="EMBL" id="KAF7393804.1"/>
    </source>
</evidence>
<organism evidence="4 5">
    <name type="scientific">Vespula germanica</name>
    <name type="common">German yellow jacket</name>
    <name type="synonym">Paravespula germanica</name>
    <dbReference type="NCBI Taxonomy" id="30212"/>
    <lineage>
        <taxon>Eukaryota</taxon>
        <taxon>Metazoa</taxon>
        <taxon>Ecdysozoa</taxon>
        <taxon>Arthropoda</taxon>
        <taxon>Hexapoda</taxon>
        <taxon>Insecta</taxon>
        <taxon>Pterygota</taxon>
        <taxon>Neoptera</taxon>
        <taxon>Endopterygota</taxon>
        <taxon>Hymenoptera</taxon>
        <taxon>Apocrita</taxon>
        <taxon>Aculeata</taxon>
        <taxon>Vespoidea</taxon>
        <taxon>Vespidae</taxon>
        <taxon>Vespinae</taxon>
        <taxon>Vespula</taxon>
    </lineage>
</organism>
<dbReference type="CDD" id="cd01615">
    <property type="entry name" value="CIDE_N"/>
    <property type="match status" value="1"/>
</dbReference>
<feature type="domain" description="CIDE-N" evidence="3">
    <location>
        <begin position="11"/>
        <end position="89"/>
    </location>
</feature>
<dbReference type="GO" id="GO:0042981">
    <property type="term" value="P:regulation of apoptotic process"/>
    <property type="evidence" value="ECO:0007669"/>
    <property type="project" value="TreeGrafter"/>
</dbReference>
<dbReference type="Proteomes" id="UP000617340">
    <property type="component" value="Unassembled WGS sequence"/>
</dbReference>
<dbReference type="EMBL" id="JACSDZ010000010">
    <property type="protein sequence ID" value="KAF7393804.1"/>
    <property type="molecule type" value="Genomic_DNA"/>
</dbReference>
<evidence type="ECO:0000256" key="1">
    <source>
        <dbReference type="ARBA" id="ARBA00022703"/>
    </source>
</evidence>
<dbReference type="GO" id="GO:0006915">
    <property type="term" value="P:apoptotic process"/>
    <property type="evidence" value="ECO:0007669"/>
    <property type="project" value="UniProtKB-UniRule"/>
</dbReference>
<dbReference type="InterPro" id="IPR003508">
    <property type="entry name" value="CIDE-N_dom"/>
</dbReference>
<accession>A0A834JSG1</accession>